<name>A0ACB8XI72_ARCLA</name>
<reference evidence="1 2" key="2">
    <citation type="journal article" date="2022" name="Mol. Ecol. Resour.">
        <title>The genomes of chicory, endive, great burdock and yacon provide insights into Asteraceae paleo-polyploidization history and plant inulin production.</title>
        <authorList>
            <person name="Fan W."/>
            <person name="Wang S."/>
            <person name="Wang H."/>
            <person name="Wang A."/>
            <person name="Jiang F."/>
            <person name="Liu H."/>
            <person name="Zhao H."/>
            <person name="Xu D."/>
            <person name="Zhang Y."/>
        </authorList>
    </citation>
    <scope>NUCLEOTIDE SEQUENCE [LARGE SCALE GENOMIC DNA]</scope>
    <source>
        <strain evidence="2">cv. Niubang</strain>
    </source>
</reference>
<comment type="caution">
    <text evidence="1">The sequence shown here is derived from an EMBL/GenBank/DDBJ whole genome shotgun (WGS) entry which is preliminary data.</text>
</comment>
<keyword evidence="2" id="KW-1185">Reference proteome</keyword>
<sequence>MPLLQIFIEDQRKKQSFVFQIVVGEIFLAEFITVLFEKLSSVDLIRLARSEGLYSQLNKWNNTLQIQLVLADAHLAYDIDDLLDDLATEAMRRNLNEQFSANTSKVFKFIPTCCTDFTPHTIGVAQGDKCNSCKRGQLTTKEGSLWEMEWSDVFDDSRNEIIEYEVLEGLRPYTKTSGLFPCLREISIIKFLKLAVVAIETMLSLRVLRIRGCSIAVLRNMVNVSPSVLRLTMVNIEGLTQLDGDVWNILEELNIYALESVINLNTCRESKPEACEILKSLWDLRVKFSQKLLSLVEKEATLGMSLKFIRHVDISNCLKLETYNCPNSIEKLVISSFQVVTSLTFLPLTSTFGEIRHYIIS</sequence>
<accession>A0ACB8XI72</accession>
<dbReference type="EMBL" id="CM042063">
    <property type="protein sequence ID" value="KAI3667573.1"/>
    <property type="molecule type" value="Genomic_DNA"/>
</dbReference>
<reference evidence="2" key="1">
    <citation type="journal article" date="2022" name="Mol. Ecol. Resour.">
        <title>The genomes of chicory, endive, great burdock and yacon provide insights into Asteraceae palaeo-polyploidization history and plant inulin production.</title>
        <authorList>
            <person name="Fan W."/>
            <person name="Wang S."/>
            <person name="Wang H."/>
            <person name="Wang A."/>
            <person name="Jiang F."/>
            <person name="Liu H."/>
            <person name="Zhao H."/>
            <person name="Xu D."/>
            <person name="Zhang Y."/>
        </authorList>
    </citation>
    <scope>NUCLEOTIDE SEQUENCE [LARGE SCALE GENOMIC DNA]</scope>
    <source>
        <strain evidence="2">cv. Niubang</strain>
    </source>
</reference>
<organism evidence="1 2">
    <name type="scientific">Arctium lappa</name>
    <name type="common">Greater burdock</name>
    <name type="synonym">Lappa major</name>
    <dbReference type="NCBI Taxonomy" id="4217"/>
    <lineage>
        <taxon>Eukaryota</taxon>
        <taxon>Viridiplantae</taxon>
        <taxon>Streptophyta</taxon>
        <taxon>Embryophyta</taxon>
        <taxon>Tracheophyta</taxon>
        <taxon>Spermatophyta</taxon>
        <taxon>Magnoliopsida</taxon>
        <taxon>eudicotyledons</taxon>
        <taxon>Gunneridae</taxon>
        <taxon>Pentapetalae</taxon>
        <taxon>asterids</taxon>
        <taxon>campanulids</taxon>
        <taxon>Asterales</taxon>
        <taxon>Asteraceae</taxon>
        <taxon>Carduoideae</taxon>
        <taxon>Cardueae</taxon>
        <taxon>Arctiinae</taxon>
        <taxon>Arctium</taxon>
    </lineage>
</organism>
<proteinExistence type="predicted"/>
<evidence type="ECO:0000313" key="1">
    <source>
        <dbReference type="EMBL" id="KAI3667573.1"/>
    </source>
</evidence>
<dbReference type="Proteomes" id="UP001055879">
    <property type="component" value="Linkage Group LG17"/>
</dbReference>
<gene>
    <name evidence="1" type="ORF">L6452_42639</name>
</gene>
<protein>
    <submittedName>
        <fullName evidence="1">Uncharacterized protein</fullName>
    </submittedName>
</protein>
<evidence type="ECO:0000313" key="2">
    <source>
        <dbReference type="Proteomes" id="UP001055879"/>
    </source>
</evidence>